<protein>
    <submittedName>
        <fullName evidence="1">Uncharacterized protein</fullName>
    </submittedName>
</protein>
<dbReference type="RefSeq" id="WP_319166779.1">
    <property type="nucleotide sequence ID" value="NZ_JARAWP010000011.1"/>
</dbReference>
<dbReference type="Proteomes" id="UP001272987">
    <property type="component" value="Unassembled WGS sequence"/>
</dbReference>
<proteinExistence type="predicted"/>
<reference evidence="1 2" key="1">
    <citation type="journal article" date="2023" name="Microb. Genom.">
        <title>Mesoterricola silvestris gen. nov., sp. nov., Mesoterricola sediminis sp. nov., Geothrix oryzae sp. nov., Geothrix edaphica sp. nov., Geothrix rubra sp. nov., and Geothrix limicola sp. nov., six novel members of Acidobacteriota isolated from soils.</title>
        <authorList>
            <person name="Weisberg A.J."/>
            <person name="Pearce E."/>
            <person name="Kramer C.G."/>
            <person name="Chang J.H."/>
            <person name="Clarke C.R."/>
        </authorList>
    </citation>
    <scope>NUCLEOTIDE SEQUENCE [LARGE SCALE GENOMIC DNA]</scope>
    <source>
        <strain evidence="1 2">NB05-1H</strain>
    </source>
</reference>
<keyword evidence="2" id="KW-1185">Reference proteome</keyword>
<gene>
    <name evidence="1" type="ORF">PV666_19720</name>
</gene>
<dbReference type="EMBL" id="JARAWP010000011">
    <property type="protein sequence ID" value="MDX3020096.1"/>
    <property type="molecule type" value="Genomic_DNA"/>
</dbReference>
<sequence length="247" mass="27189">MTTNRTRYHVSMNETGLDSGYRIECLGDLDGARAWLEADIENTAEGTKNRSEFDACLVKLATVPNAEIVGEHRIDAYLFWVRAVEDCGCPERLRDDRSYAIQWGTDDGQWHGSIVSSAMSGRDEVDAYVADVQALAAPGVTVRAVEIRLTHTVLPAHTTAKPADVDHGPVAARTLRSGCRINLFDTDRLIYRVEYLHAGNYLRLHTVPPTGEHPGYFVFTKSPHDLVELISRGPAVDITGEPAVDAS</sequence>
<organism evidence="1 2">
    <name type="scientific">Streptomyces acidiscabies</name>
    <dbReference type="NCBI Taxonomy" id="42234"/>
    <lineage>
        <taxon>Bacteria</taxon>
        <taxon>Bacillati</taxon>
        <taxon>Actinomycetota</taxon>
        <taxon>Actinomycetes</taxon>
        <taxon>Kitasatosporales</taxon>
        <taxon>Streptomycetaceae</taxon>
        <taxon>Streptomyces</taxon>
    </lineage>
</organism>
<evidence type="ECO:0000313" key="2">
    <source>
        <dbReference type="Proteomes" id="UP001272987"/>
    </source>
</evidence>
<comment type="caution">
    <text evidence="1">The sequence shown here is derived from an EMBL/GenBank/DDBJ whole genome shotgun (WGS) entry which is preliminary data.</text>
</comment>
<evidence type="ECO:0000313" key="1">
    <source>
        <dbReference type="EMBL" id="MDX3020096.1"/>
    </source>
</evidence>
<accession>A0ABU4LWG0</accession>
<name>A0ABU4LWG0_9ACTN</name>